<dbReference type="STRING" id="768706.Desor_0882"/>
<dbReference type="Gene3D" id="3.90.79.10">
    <property type="entry name" value="Nucleoside Triphosphate Pyrophosphohydrolase"/>
    <property type="match status" value="1"/>
</dbReference>
<dbReference type="eggNOG" id="COG1194">
    <property type="taxonomic scope" value="Bacteria"/>
</dbReference>
<comment type="similarity">
    <text evidence="3 14">Belongs to the Nth/MutY family.</text>
</comment>
<sequence length="410" mass="46796">MKAFIDHDHMDMLQDQNLCTRLLNWYNASHRDLPWRKTGNPYAIWVSEVMLQQTQVKTVIPYYERFLQRFPSVNELAAADLEDVLMVWSGLGYYSRARRLWEGANYILQHLNGQMPGDYDGLLRIPGIGDYTAGAIASIAFGQRIPAIDGNVKRVLSRLLAWNEPVETVRSLRRFKERLLAWQSVENPGDFNQALMELGAMVCTAAKSACGCCPLADVCRGFLGGEALLYPLKKPKTRRKDITRLTFVLRKGNKIYVQKRPAKGLLAGLWEFPGSEIEDSDGQSPNDGLPDISRDEYMVHFQKALADRGFDLLAEEQFRRGVILHGPIWYTFSHRRWKIIWVIIDLPEPRSPFPLRETEGDYSSNSKDEYSEISRWVSLENSGQTPLPVAFSGIYESLQSELTSSLQELE</sequence>
<evidence type="ECO:0000256" key="5">
    <source>
        <dbReference type="ARBA" id="ARBA00022023"/>
    </source>
</evidence>
<protein>
    <recommendedName>
        <fullName evidence="5 14">Adenine DNA glycosylase</fullName>
        <ecNumber evidence="4 14">3.2.2.31</ecNumber>
    </recommendedName>
</protein>
<dbReference type="PANTHER" id="PTHR42944">
    <property type="entry name" value="ADENINE DNA GLYCOSYLASE"/>
    <property type="match status" value="1"/>
</dbReference>
<evidence type="ECO:0000256" key="9">
    <source>
        <dbReference type="ARBA" id="ARBA00022801"/>
    </source>
</evidence>
<dbReference type="NCBIfam" id="TIGR01084">
    <property type="entry name" value="mutY"/>
    <property type="match status" value="1"/>
</dbReference>
<dbReference type="InterPro" id="IPR015797">
    <property type="entry name" value="NUDIX_hydrolase-like_dom_sf"/>
</dbReference>
<keyword evidence="10 14" id="KW-0408">Iron</keyword>
<dbReference type="PANTHER" id="PTHR42944:SF1">
    <property type="entry name" value="ADENINE DNA GLYCOSYLASE"/>
    <property type="match status" value="1"/>
</dbReference>
<evidence type="ECO:0000256" key="1">
    <source>
        <dbReference type="ARBA" id="ARBA00000843"/>
    </source>
</evidence>
<accession>G7WCM4</accession>
<evidence type="ECO:0000313" key="17">
    <source>
        <dbReference type="Proteomes" id="UP000006346"/>
    </source>
</evidence>
<keyword evidence="7" id="KW-0479">Metal-binding</keyword>
<evidence type="ECO:0000256" key="3">
    <source>
        <dbReference type="ARBA" id="ARBA00008343"/>
    </source>
</evidence>
<evidence type="ECO:0000256" key="12">
    <source>
        <dbReference type="ARBA" id="ARBA00023204"/>
    </source>
</evidence>
<dbReference type="GO" id="GO:0006284">
    <property type="term" value="P:base-excision repair"/>
    <property type="evidence" value="ECO:0007669"/>
    <property type="project" value="UniProtKB-UniRule"/>
</dbReference>
<dbReference type="CDD" id="cd03431">
    <property type="entry name" value="NUDIX_DNA_Glycosylase_C-MutY"/>
    <property type="match status" value="1"/>
</dbReference>
<dbReference type="InterPro" id="IPR029119">
    <property type="entry name" value="MutY_C"/>
</dbReference>
<dbReference type="Pfam" id="PF14815">
    <property type="entry name" value="NUDIX_4"/>
    <property type="match status" value="1"/>
</dbReference>
<comment type="catalytic activity">
    <reaction evidence="1 14">
        <text>Hydrolyzes free adenine bases from 7,8-dihydro-8-oxoguanine:adenine mismatched double-stranded DNA, leaving an apurinic site.</text>
        <dbReference type="EC" id="3.2.2.31"/>
    </reaction>
</comment>
<keyword evidence="17" id="KW-1185">Reference proteome</keyword>
<dbReference type="InterPro" id="IPR005760">
    <property type="entry name" value="A/G_AdeGlyc_MutY"/>
</dbReference>
<dbReference type="InterPro" id="IPR004036">
    <property type="entry name" value="Endonuclease-III-like_CS2"/>
</dbReference>
<dbReference type="FunFam" id="1.10.340.30:FF:000002">
    <property type="entry name" value="Adenine DNA glycosylase"/>
    <property type="match status" value="1"/>
</dbReference>
<organism evidence="16 17">
    <name type="scientific">Desulfosporosinus orientis (strain ATCC 19365 / DSM 765 / NCIMB 8382 / VKM B-1628 / Singapore I)</name>
    <name type="common">Desulfotomaculum orientis</name>
    <dbReference type="NCBI Taxonomy" id="768706"/>
    <lineage>
        <taxon>Bacteria</taxon>
        <taxon>Bacillati</taxon>
        <taxon>Bacillota</taxon>
        <taxon>Clostridia</taxon>
        <taxon>Eubacteriales</taxon>
        <taxon>Desulfitobacteriaceae</taxon>
        <taxon>Desulfosporosinus</taxon>
    </lineage>
</organism>
<reference evidence="16 17" key="2">
    <citation type="journal article" date="2012" name="J. Bacteriol.">
        <title>Complete genome sequences of Desulfosporosinus orientis DSM765T, Desulfosporosinus youngiae DSM17734T, Desulfosporosinus meridiei DSM13257T, and Desulfosporosinus acidiphilus DSM22704T.</title>
        <authorList>
            <person name="Pester M."/>
            <person name="Brambilla E."/>
            <person name="Alazard D."/>
            <person name="Rattei T."/>
            <person name="Weinmaier T."/>
            <person name="Han J."/>
            <person name="Lucas S."/>
            <person name="Lapidus A."/>
            <person name="Cheng J.F."/>
            <person name="Goodwin L."/>
            <person name="Pitluck S."/>
            <person name="Peters L."/>
            <person name="Ovchinnikova G."/>
            <person name="Teshima H."/>
            <person name="Detter J.C."/>
            <person name="Han C.S."/>
            <person name="Tapia R."/>
            <person name="Land M.L."/>
            <person name="Hauser L."/>
            <person name="Kyrpides N.C."/>
            <person name="Ivanova N.N."/>
            <person name="Pagani I."/>
            <person name="Huntmann M."/>
            <person name="Wei C.L."/>
            <person name="Davenport K.W."/>
            <person name="Daligault H."/>
            <person name="Chain P.S."/>
            <person name="Chen A."/>
            <person name="Mavromatis K."/>
            <person name="Markowitz V."/>
            <person name="Szeto E."/>
            <person name="Mikhailova N."/>
            <person name="Pati A."/>
            <person name="Wagner M."/>
            <person name="Woyke T."/>
            <person name="Ollivier B."/>
            <person name="Klenk H.P."/>
            <person name="Spring S."/>
            <person name="Loy A."/>
        </authorList>
    </citation>
    <scope>NUCLEOTIDE SEQUENCE [LARGE SCALE GENOMIC DNA]</scope>
    <source>
        <strain evidence="17">ATCC 19365 / DSM 765 / NCIMB 8382 / VKM B-1628</strain>
    </source>
</reference>
<name>G7WCM4_DESOD</name>
<evidence type="ECO:0000256" key="14">
    <source>
        <dbReference type="RuleBase" id="RU365096"/>
    </source>
</evidence>
<proteinExistence type="inferred from homology"/>
<evidence type="ECO:0000256" key="13">
    <source>
        <dbReference type="ARBA" id="ARBA00023295"/>
    </source>
</evidence>
<dbReference type="AlphaFoldDB" id="G7WCM4"/>
<dbReference type="EMBL" id="CP003108">
    <property type="protein sequence ID" value="AET66562.1"/>
    <property type="molecule type" value="Genomic_DNA"/>
</dbReference>
<gene>
    <name evidence="16" type="ordered locus">Desor_0882</name>
</gene>
<dbReference type="HOGENOM" id="CLU_012862_0_1_9"/>
<dbReference type="GO" id="GO:0006298">
    <property type="term" value="P:mismatch repair"/>
    <property type="evidence" value="ECO:0007669"/>
    <property type="project" value="TreeGrafter"/>
</dbReference>
<dbReference type="GO" id="GO:0051539">
    <property type="term" value="F:4 iron, 4 sulfur cluster binding"/>
    <property type="evidence" value="ECO:0007669"/>
    <property type="project" value="UniProtKB-UniRule"/>
</dbReference>
<evidence type="ECO:0000259" key="15">
    <source>
        <dbReference type="SMART" id="SM00478"/>
    </source>
</evidence>
<dbReference type="PATRIC" id="fig|768706.3.peg.855"/>
<dbReference type="SUPFAM" id="SSF55811">
    <property type="entry name" value="Nudix"/>
    <property type="match status" value="1"/>
</dbReference>
<dbReference type="Pfam" id="PF00730">
    <property type="entry name" value="HhH-GPD"/>
    <property type="match status" value="1"/>
</dbReference>
<dbReference type="InterPro" id="IPR000445">
    <property type="entry name" value="HhH_motif"/>
</dbReference>
<keyword evidence="9" id="KW-0378">Hydrolase</keyword>
<evidence type="ECO:0000256" key="4">
    <source>
        <dbReference type="ARBA" id="ARBA00012045"/>
    </source>
</evidence>
<dbReference type="RefSeq" id="WP_014183387.1">
    <property type="nucleotide sequence ID" value="NC_016584.1"/>
</dbReference>
<reference evidence="17" key="1">
    <citation type="submission" date="2011-11" db="EMBL/GenBank/DDBJ databases">
        <title>Complete sequence of Desulfosporosinus orientis DSM 765.</title>
        <authorList>
            <person name="Lucas S."/>
            <person name="Han J."/>
            <person name="Lapidus A."/>
            <person name="Cheng J.-F."/>
            <person name="Goodwin L."/>
            <person name="Pitluck S."/>
            <person name="Peters L."/>
            <person name="Ovchinnikova G."/>
            <person name="Teshima H."/>
            <person name="Detter J.C."/>
            <person name="Han C."/>
            <person name="Tapia R."/>
            <person name="Land M."/>
            <person name="Hauser L."/>
            <person name="Kyrpides N."/>
            <person name="Ivanova N."/>
            <person name="Pagani I."/>
            <person name="Pester M."/>
            <person name="Spring S."/>
            <person name="Ollivier B."/>
            <person name="Rattei T."/>
            <person name="Klenk H.-P."/>
            <person name="Wagner M."/>
            <person name="Loy A."/>
            <person name="Woyke T."/>
        </authorList>
    </citation>
    <scope>NUCLEOTIDE SEQUENCE [LARGE SCALE GENOMIC DNA]</scope>
    <source>
        <strain evidence="17">ATCC 19365 / DSM 765 / NCIMB 8382 / VKM B-1628</strain>
    </source>
</reference>
<evidence type="ECO:0000256" key="2">
    <source>
        <dbReference type="ARBA" id="ARBA00002933"/>
    </source>
</evidence>
<dbReference type="Pfam" id="PF00633">
    <property type="entry name" value="HHH"/>
    <property type="match status" value="1"/>
</dbReference>
<dbReference type="GO" id="GO:0034039">
    <property type="term" value="F:8-oxo-7,8-dihydroguanine DNA N-glycosylase activity"/>
    <property type="evidence" value="ECO:0007669"/>
    <property type="project" value="TreeGrafter"/>
</dbReference>
<dbReference type="PROSITE" id="PS01155">
    <property type="entry name" value="ENDONUCLEASE_III_2"/>
    <property type="match status" value="1"/>
</dbReference>
<keyword evidence="8 14" id="KW-0227">DNA damage</keyword>
<dbReference type="InterPro" id="IPR023170">
    <property type="entry name" value="HhH_base_excis_C"/>
</dbReference>
<keyword evidence="6" id="KW-0004">4Fe-4S</keyword>
<dbReference type="InterPro" id="IPR003265">
    <property type="entry name" value="HhH-GPD_domain"/>
</dbReference>
<comment type="function">
    <text evidence="2">Adenine glycosylase active on G-A mispairs. MutY also corrects error-prone DNA synthesis past GO lesions which are due to the oxidatively damaged form of guanine: 7,8-dihydro-8-oxoguanine (8-oxo-dGTP).</text>
</comment>
<dbReference type="InterPro" id="IPR011257">
    <property type="entry name" value="DNA_glycosylase"/>
</dbReference>
<evidence type="ECO:0000256" key="8">
    <source>
        <dbReference type="ARBA" id="ARBA00022763"/>
    </source>
</evidence>
<feature type="domain" description="HhH-GPD" evidence="15">
    <location>
        <begin position="50"/>
        <end position="201"/>
    </location>
</feature>
<dbReference type="SUPFAM" id="SSF48150">
    <property type="entry name" value="DNA-glycosylase"/>
    <property type="match status" value="1"/>
</dbReference>
<dbReference type="InterPro" id="IPR044298">
    <property type="entry name" value="MIG/MutY"/>
</dbReference>
<keyword evidence="12" id="KW-0234">DNA repair</keyword>
<dbReference type="KEGG" id="dor:Desor_0882"/>
<dbReference type="GO" id="GO:0046872">
    <property type="term" value="F:metal ion binding"/>
    <property type="evidence" value="ECO:0007669"/>
    <property type="project" value="UniProtKB-UniRule"/>
</dbReference>
<keyword evidence="11" id="KW-0411">Iron-sulfur</keyword>
<dbReference type="GO" id="GO:0032357">
    <property type="term" value="F:oxidized purine DNA binding"/>
    <property type="evidence" value="ECO:0007669"/>
    <property type="project" value="TreeGrafter"/>
</dbReference>
<comment type="cofactor">
    <cofactor evidence="14">
        <name>[4Fe-4S] cluster</name>
        <dbReference type="ChEBI" id="CHEBI:49883"/>
    </cofactor>
    <text evidence="14">Binds 1 [4Fe-4S] cluster.</text>
</comment>
<dbReference type="GO" id="GO:0035485">
    <property type="term" value="F:adenine/guanine mispair binding"/>
    <property type="evidence" value="ECO:0007669"/>
    <property type="project" value="TreeGrafter"/>
</dbReference>
<evidence type="ECO:0000256" key="11">
    <source>
        <dbReference type="ARBA" id="ARBA00023014"/>
    </source>
</evidence>
<evidence type="ECO:0000313" key="16">
    <source>
        <dbReference type="EMBL" id="AET66562.1"/>
    </source>
</evidence>
<dbReference type="Gene3D" id="1.10.1670.10">
    <property type="entry name" value="Helix-hairpin-Helix base-excision DNA repair enzymes (C-terminal)"/>
    <property type="match status" value="1"/>
</dbReference>
<dbReference type="CDD" id="cd00056">
    <property type="entry name" value="ENDO3c"/>
    <property type="match status" value="1"/>
</dbReference>
<evidence type="ECO:0000256" key="10">
    <source>
        <dbReference type="ARBA" id="ARBA00023004"/>
    </source>
</evidence>
<keyword evidence="13 14" id="KW-0326">Glycosidase</keyword>
<dbReference type="EC" id="3.2.2.31" evidence="4 14"/>
<dbReference type="SMART" id="SM00478">
    <property type="entry name" value="ENDO3c"/>
    <property type="match status" value="1"/>
</dbReference>
<dbReference type="Gene3D" id="1.10.340.30">
    <property type="entry name" value="Hypothetical protein, domain 2"/>
    <property type="match status" value="1"/>
</dbReference>
<dbReference type="Proteomes" id="UP000006346">
    <property type="component" value="Chromosome"/>
</dbReference>
<evidence type="ECO:0000256" key="6">
    <source>
        <dbReference type="ARBA" id="ARBA00022485"/>
    </source>
</evidence>
<dbReference type="GO" id="GO:0000701">
    <property type="term" value="F:purine-specific mismatch base pair DNA N-glycosylase activity"/>
    <property type="evidence" value="ECO:0007669"/>
    <property type="project" value="UniProtKB-EC"/>
</dbReference>
<evidence type="ECO:0000256" key="7">
    <source>
        <dbReference type="ARBA" id="ARBA00022723"/>
    </source>
</evidence>